<sequence>RPFREQRRDLIVIEPPEGMQKEEYEEWMSIVEDIPVATT</sequence>
<reference evidence="1 2" key="1">
    <citation type="journal article" date="2019" name="Sci. Rep.">
        <title>Orb-weaving spider Araneus ventricosus genome elucidates the spidroin gene catalogue.</title>
        <authorList>
            <person name="Kono N."/>
            <person name="Nakamura H."/>
            <person name="Ohtoshi R."/>
            <person name="Moran D.A.P."/>
            <person name="Shinohara A."/>
            <person name="Yoshida Y."/>
            <person name="Fujiwara M."/>
            <person name="Mori M."/>
            <person name="Tomita M."/>
            <person name="Arakawa K."/>
        </authorList>
    </citation>
    <scope>NUCLEOTIDE SEQUENCE [LARGE SCALE GENOMIC DNA]</scope>
</reference>
<proteinExistence type="predicted"/>
<protein>
    <submittedName>
        <fullName evidence="1">Uncharacterized protein</fullName>
    </submittedName>
</protein>
<comment type="caution">
    <text evidence="1">The sequence shown here is derived from an EMBL/GenBank/DDBJ whole genome shotgun (WGS) entry which is preliminary data.</text>
</comment>
<name>A0A4Y1ZLT2_ARAVE</name>
<keyword evidence="2" id="KW-1185">Reference proteome</keyword>
<dbReference type="Proteomes" id="UP000499080">
    <property type="component" value="Unassembled WGS sequence"/>
</dbReference>
<evidence type="ECO:0000313" key="1">
    <source>
        <dbReference type="EMBL" id="GBL56323.1"/>
    </source>
</evidence>
<evidence type="ECO:0000313" key="2">
    <source>
        <dbReference type="Proteomes" id="UP000499080"/>
    </source>
</evidence>
<gene>
    <name evidence="1" type="ORF">AVEN_62535_1</name>
</gene>
<accession>A0A4Y1ZLT2</accession>
<organism evidence="1 2">
    <name type="scientific">Araneus ventricosus</name>
    <name type="common">Orbweaver spider</name>
    <name type="synonym">Epeira ventricosa</name>
    <dbReference type="NCBI Taxonomy" id="182803"/>
    <lineage>
        <taxon>Eukaryota</taxon>
        <taxon>Metazoa</taxon>
        <taxon>Ecdysozoa</taxon>
        <taxon>Arthropoda</taxon>
        <taxon>Chelicerata</taxon>
        <taxon>Arachnida</taxon>
        <taxon>Araneae</taxon>
        <taxon>Araneomorphae</taxon>
        <taxon>Entelegynae</taxon>
        <taxon>Araneoidea</taxon>
        <taxon>Araneidae</taxon>
        <taxon>Araneus</taxon>
    </lineage>
</organism>
<feature type="non-terminal residue" evidence="1">
    <location>
        <position position="1"/>
    </location>
</feature>
<dbReference type="EMBL" id="BGPR01075613">
    <property type="protein sequence ID" value="GBL56323.1"/>
    <property type="molecule type" value="Genomic_DNA"/>
</dbReference>
<dbReference type="AlphaFoldDB" id="A0A4Y1ZLT2"/>